<comment type="caution">
    <text evidence="7">The sequence shown here is derived from an EMBL/GenBank/DDBJ whole genome shotgun (WGS) entry which is preliminary data.</text>
</comment>
<reference evidence="7" key="1">
    <citation type="submission" date="2022-07" db="EMBL/GenBank/DDBJ databases">
        <title>Taxonomy of Novel Oxalotrophic and Methylotrophic Bacteria.</title>
        <authorList>
            <person name="Sahin N."/>
            <person name="Tani A."/>
        </authorList>
    </citation>
    <scope>NUCLEOTIDE SEQUENCE</scope>
    <source>
        <strain evidence="7">Y10</strain>
    </source>
</reference>
<dbReference type="Gene3D" id="1.20.5.1150">
    <property type="entry name" value="Ribosomal protein S8"/>
    <property type="match status" value="1"/>
</dbReference>
<dbReference type="InterPro" id="IPR001911">
    <property type="entry name" value="Ribosomal_bS21"/>
</dbReference>
<dbReference type="InterPro" id="IPR038380">
    <property type="entry name" value="Ribosomal_bS21_sf"/>
</dbReference>
<accession>A0ABQ5MNG2</accession>
<evidence type="ECO:0000256" key="6">
    <source>
        <dbReference type="RuleBase" id="RU000667"/>
    </source>
</evidence>
<evidence type="ECO:0000313" key="8">
    <source>
        <dbReference type="Proteomes" id="UP001143543"/>
    </source>
</evidence>
<evidence type="ECO:0000256" key="4">
    <source>
        <dbReference type="ARBA" id="ARBA00035135"/>
    </source>
</evidence>
<dbReference type="Proteomes" id="UP001143543">
    <property type="component" value="Unassembled WGS sequence"/>
</dbReference>
<comment type="similarity">
    <text evidence="1 5 6">Belongs to the bacterial ribosomal protein bS21 family.</text>
</comment>
<dbReference type="NCBIfam" id="TIGR00030">
    <property type="entry name" value="S21p"/>
    <property type="match status" value="1"/>
</dbReference>
<sequence>MHFQTKGGGKDMLIIPIKEGENIDRALKRYKRKFDRTGTMRKLRSRQQFTKPSVAKRAQIQKAQYVQHLRDQEEV</sequence>
<keyword evidence="8" id="KW-1185">Reference proteome</keyword>
<gene>
    <name evidence="7" type="primary">rpsU_2</name>
    <name evidence="5" type="synonym">rpsU</name>
    <name evidence="7" type="ORF">Y10_33010</name>
</gene>
<dbReference type="GO" id="GO:0005840">
    <property type="term" value="C:ribosome"/>
    <property type="evidence" value="ECO:0007669"/>
    <property type="project" value="UniProtKB-KW"/>
</dbReference>
<protein>
    <recommendedName>
        <fullName evidence="4 5">Small ribosomal subunit protein bS21</fullName>
    </recommendedName>
</protein>
<evidence type="ECO:0000256" key="2">
    <source>
        <dbReference type="ARBA" id="ARBA00022980"/>
    </source>
</evidence>
<dbReference type="HAMAP" id="MF_00358">
    <property type="entry name" value="Ribosomal_bS21"/>
    <property type="match status" value="1"/>
</dbReference>
<evidence type="ECO:0000313" key="7">
    <source>
        <dbReference type="EMBL" id="GLB50933.1"/>
    </source>
</evidence>
<name>A0ABQ5MNG2_9FLAO</name>
<dbReference type="Pfam" id="PF01165">
    <property type="entry name" value="Ribosomal_S21"/>
    <property type="match status" value="1"/>
</dbReference>
<dbReference type="EMBL" id="BRVO01000005">
    <property type="protein sequence ID" value="GLB50933.1"/>
    <property type="molecule type" value="Genomic_DNA"/>
</dbReference>
<dbReference type="PRINTS" id="PR00976">
    <property type="entry name" value="RIBOSOMALS21"/>
</dbReference>
<evidence type="ECO:0000256" key="5">
    <source>
        <dbReference type="HAMAP-Rule" id="MF_00358"/>
    </source>
</evidence>
<organism evidence="7 8">
    <name type="scientific">Neptunitalea lumnitzerae</name>
    <dbReference type="NCBI Taxonomy" id="2965509"/>
    <lineage>
        <taxon>Bacteria</taxon>
        <taxon>Pseudomonadati</taxon>
        <taxon>Bacteroidota</taxon>
        <taxon>Flavobacteriia</taxon>
        <taxon>Flavobacteriales</taxon>
        <taxon>Flavobacteriaceae</taxon>
        <taxon>Neptunitalea</taxon>
    </lineage>
</organism>
<proteinExistence type="inferred from homology"/>
<keyword evidence="3 5" id="KW-0687">Ribonucleoprotein</keyword>
<evidence type="ECO:0000256" key="3">
    <source>
        <dbReference type="ARBA" id="ARBA00023274"/>
    </source>
</evidence>
<evidence type="ECO:0000256" key="1">
    <source>
        <dbReference type="ARBA" id="ARBA00006640"/>
    </source>
</evidence>
<keyword evidence="2 5" id="KW-0689">Ribosomal protein</keyword>